<dbReference type="SUPFAM" id="SSF50998">
    <property type="entry name" value="Quinoprotein alcohol dehydrogenase-like"/>
    <property type="match status" value="1"/>
</dbReference>
<reference evidence="2" key="1">
    <citation type="journal article" date="2019" name="Int. J. Syst. Evol. Microbiol.">
        <title>The Global Catalogue of Microorganisms (GCM) 10K type strain sequencing project: providing services to taxonomists for standard genome sequencing and annotation.</title>
        <authorList>
            <consortium name="The Broad Institute Genomics Platform"/>
            <consortium name="The Broad Institute Genome Sequencing Center for Infectious Disease"/>
            <person name="Wu L."/>
            <person name="Ma J."/>
        </authorList>
    </citation>
    <scope>NUCLEOTIDE SEQUENCE [LARGE SCALE GENOMIC DNA]</scope>
    <source>
        <strain evidence="2">JCM 9458</strain>
    </source>
</reference>
<name>A0ABP6SY33_9ACTN</name>
<dbReference type="Gene3D" id="2.130.10.10">
    <property type="entry name" value="YVTN repeat-like/Quinoprotein amine dehydrogenase"/>
    <property type="match status" value="1"/>
</dbReference>
<keyword evidence="2" id="KW-1185">Reference proteome</keyword>
<evidence type="ECO:0000313" key="2">
    <source>
        <dbReference type="Proteomes" id="UP001501676"/>
    </source>
</evidence>
<evidence type="ECO:0008006" key="3">
    <source>
        <dbReference type="Google" id="ProtNLM"/>
    </source>
</evidence>
<proteinExistence type="predicted"/>
<protein>
    <recommendedName>
        <fullName evidence="3">PQQ-binding-like beta-propeller repeat protein</fullName>
    </recommendedName>
</protein>
<sequence>MLQRSDQTVIAVGLDAVCAGSGYGFVVLDRDSGEELWSTTESRGDLVPGPVTSDDAVFVSQGAGEDSVIQAWQLRDGKPLRTQKGLSIGVHLQVVEEMLIASTFREIHAYPLPLN</sequence>
<dbReference type="InterPro" id="IPR011047">
    <property type="entry name" value="Quinoprotein_ADH-like_sf"/>
</dbReference>
<gene>
    <name evidence="1" type="ORF">GCM10020369_33720</name>
</gene>
<dbReference type="InterPro" id="IPR015943">
    <property type="entry name" value="WD40/YVTN_repeat-like_dom_sf"/>
</dbReference>
<accession>A0ABP6SY33</accession>
<organism evidence="1 2">
    <name type="scientific">Cryptosporangium minutisporangium</name>
    <dbReference type="NCBI Taxonomy" id="113569"/>
    <lineage>
        <taxon>Bacteria</taxon>
        <taxon>Bacillati</taxon>
        <taxon>Actinomycetota</taxon>
        <taxon>Actinomycetes</taxon>
        <taxon>Cryptosporangiales</taxon>
        <taxon>Cryptosporangiaceae</taxon>
        <taxon>Cryptosporangium</taxon>
    </lineage>
</organism>
<dbReference type="Proteomes" id="UP001501676">
    <property type="component" value="Unassembled WGS sequence"/>
</dbReference>
<evidence type="ECO:0000313" key="1">
    <source>
        <dbReference type="EMBL" id="GAA3388259.1"/>
    </source>
</evidence>
<dbReference type="EMBL" id="BAAAYN010000023">
    <property type="protein sequence ID" value="GAA3388259.1"/>
    <property type="molecule type" value="Genomic_DNA"/>
</dbReference>
<comment type="caution">
    <text evidence="1">The sequence shown here is derived from an EMBL/GenBank/DDBJ whole genome shotgun (WGS) entry which is preliminary data.</text>
</comment>